<feature type="compositionally biased region" description="Acidic residues" evidence="2">
    <location>
        <begin position="638"/>
        <end position="651"/>
    </location>
</feature>
<protein>
    <recommendedName>
        <fullName evidence="5">MORN repeat-containing protein</fullName>
    </recommendedName>
</protein>
<dbReference type="GO" id="GO:0009706">
    <property type="term" value="C:chloroplast inner membrane"/>
    <property type="evidence" value="ECO:0007669"/>
    <property type="project" value="EnsemblPlants"/>
</dbReference>
<dbReference type="KEGG" id="atr:18441423"/>
<accession>W1PZZ9</accession>
<gene>
    <name evidence="3" type="ORF">AMTR_s00040p00213060</name>
</gene>
<dbReference type="GO" id="GO:0045037">
    <property type="term" value="P:protein import into chloroplast stroma"/>
    <property type="evidence" value="ECO:0007669"/>
    <property type="project" value="EnsemblPlants"/>
</dbReference>
<dbReference type="Pfam" id="PF02493">
    <property type="entry name" value="MORN"/>
    <property type="match status" value="3"/>
</dbReference>
<feature type="region of interest" description="Disordered" evidence="2">
    <location>
        <begin position="770"/>
        <end position="790"/>
    </location>
</feature>
<dbReference type="SUPFAM" id="SSF82185">
    <property type="entry name" value="Histone H3 K4-specific methyltransferase SET7/9 N-terminal domain"/>
    <property type="match status" value="1"/>
</dbReference>
<name>W1PZZ9_AMBTC</name>
<keyword evidence="1" id="KW-0677">Repeat</keyword>
<dbReference type="GO" id="GO:0008320">
    <property type="term" value="F:protein transmembrane transporter activity"/>
    <property type="evidence" value="ECO:0007669"/>
    <property type="project" value="EnsemblPlants"/>
</dbReference>
<dbReference type="SMART" id="SM00698">
    <property type="entry name" value="MORN"/>
    <property type="match status" value="2"/>
</dbReference>
<dbReference type="GO" id="GO:0009793">
    <property type="term" value="P:embryo development ending in seed dormancy"/>
    <property type="evidence" value="ECO:0007669"/>
    <property type="project" value="EnsemblPlants"/>
</dbReference>
<dbReference type="Gene3D" id="2.20.110.10">
    <property type="entry name" value="Histone H3 K4-specific methyltransferase SET7/9 N-terminal domain"/>
    <property type="match status" value="1"/>
</dbReference>
<dbReference type="OrthoDB" id="423343at2759"/>
<evidence type="ECO:0000256" key="1">
    <source>
        <dbReference type="ARBA" id="ARBA00022737"/>
    </source>
</evidence>
<feature type="compositionally biased region" description="Basic and acidic residues" evidence="2">
    <location>
        <begin position="606"/>
        <end position="632"/>
    </location>
</feature>
<dbReference type="AlphaFoldDB" id="W1PZZ9"/>
<proteinExistence type="predicted"/>
<feature type="compositionally biased region" description="Acidic residues" evidence="2">
    <location>
        <begin position="17"/>
        <end position="50"/>
    </location>
</feature>
<dbReference type="Gramene" id="ERN13185">
    <property type="protein sequence ID" value="ERN13185"/>
    <property type="gene ID" value="AMTR_s00040p00213060"/>
</dbReference>
<feature type="region of interest" description="Disordered" evidence="2">
    <location>
        <begin position="606"/>
        <end position="686"/>
    </location>
</feature>
<feature type="region of interest" description="Disordered" evidence="2">
    <location>
        <begin position="1"/>
        <end position="55"/>
    </location>
</feature>
<dbReference type="STRING" id="13333.W1PZZ9"/>
<evidence type="ECO:0000256" key="2">
    <source>
        <dbReference type="SAM" id="MobiDB-lite"/>
    </source>
</evidence>
<dbReference type="HOGENOM" id="CLU_333013_0_0_1"/>
<dbReference type="PANTHER" id="PTHR43215">
    <property type="entry name" value="RADIAL SPOKE HEAD 1 HOMOLOG"/>
    <property type="match status" value="1"/>
</dbReference>
<evidence type="ECO:0000313" key="3">
    <source>
        <dbReference type="EMBL" id="ERN13185.1"/>
    </source>
</evidence>
<dbReference type="eggNOG" id="ENOG502QVAX">
    <property type="taxonomic scope" value="Eukaryota"/>
</dbReference>
<dbReference type="InterPro" id="IPR003409">
    <property type="entry name" value="MORN"/>
</dbReference>
<reference evidence="4" key="1">
    <citation type="journal article" date="2013" name="Science">
        <title>The Amborella genome and the evolution of flowering plants.</title>
        <authorList>
            <consortium name="Amborella Genome Project"/>
        </authorList>
    </citation>
    <scope>NUCLEOTIDE SEQUENCE [LARGE SCALE GENOMIC DNA]</scope>
</reference>
<evidence type="ECO:0000313" key="4">
    <source>
        <dbReference type="Proteomes" id="UP000017836"/>
    </source>
</evidence>
<sequence length="810" mass="93607">MAEEEEDQNPKTSDSSSDSESEPESESAESEYALDEYSDYASSDEEEDNSQEAVVKQFNDVLNLKSLRKIEEEEERNYVSHEDKYDFPPDIEQWREEDLGEYWANAPLEMTKPGWDPVFADNEDWEAMRNEKKEGGDPPIAPFYVPFFKPYPAIPEDHYDIRNAKDVVEELDRIEEFLTWVSFIFADGSSYEGTVWDDYAHGKGVYVAEQGLVKYEGEWSQNTMEGHGVVEVDIPDVEPIPGSELEAKMRAEGKLLALDFMSPEDRKWMVMDIEDTVAKADGWREIPFYENDEWIRQFGKKPEKGRYRYAGQWKHGKMHGCGVYEVNEQPIFGRFYFGELLEDSTGCPEEIATLHAGIAEVAAAKARMFVNKPDGMVREARGPYGDPQHPYLYEEEDVWMAPGFINQFYEVPDYWKGYVEDVDEERQMWLNSFIKAPLRLPMPAELEHWWSKDEDPEFVLINKEPVPDPDNPSKLIYTEDPLILHTPTGRIINYIDDEEHGVRLFWQPQLENGEVDPEKAEFLPLGFDEFYGRTDLAEKKEKLIIRILNAIEKFCLPLFEKWDKWLEEKKKASDENLKLIEAELEFIEAELSLKETLEDMEMELKMKQKEEEKKEKEEEKKRRSMGRKREQEGASDLAEQEANNEEDDEAEDLPRSFGPAQPEQGNSKTDKDDNQPGNSPFATTTMSFTPSNVATLVLPKLQVSLLLWKRQRGPETTKLPNSCNGSCIDQAHMIHSVNFPYSLDKYAGLKVGQKNREFCHRQSRSSPLHSLARVLSGSASRPRNKQVRERSKSLKAVDVLCLQIPLQCLD</sequence>
<keyword evidence="4" id="KW-1185">Reference proteome</keyword>
<dbReference type="EMBL" id="KI392591">
    <property type="protein sequence ID" value="ERN13185.1"/>
    <property type="molecule type" value="Genomic_DNA"/>
</dbReference>
<evidence type="ECO:0008006" key="5">
    <source>
        <dbReference type="Google" id="ProtNLM"/>
    </source>
</evidence>
<dbReference type="PANTHER" id="PTHR43215:SF13">
    <property type="entry name" value="PROTEIN TIC 100"/>
    <property type="match status" value="1"/>
</dbReference>
<dbReference type="Proteomes" id="UP000017836">
    <property type="component" value="Unassembled WGS sequence"/>
</dbReference>
<dbReference type="OMA" id="EYWWSKE"/>
<feature type="compositionally biased region" description="Polar residues" evidence="2">
    <location>
        <begin position="675"/>
        <end position="686"/>
    </location>
</feature>
<organism evidence="3 4">
    <name type="scientific">Amborella trichopoda</name>
    <dbReference type="NCBI Taxonomy" id="13333"/>
    <lineage>
        <taxon>Eukaryota</taxon>
        <taxon>Viridiplantae</taxon>
        <taxon>Streptophyta</taxon>
        <taxon>Embryophyta</taxon>
        <taxon>Tracheophyta</taxon>
        <taxon>Spermatophyta</taxon>
        <taxon>Magnoliopsida</taxon>
        <taxon>Amborellales</taxon>
        <taxon>Amborellaceae</taxon>
        <taxon>Amborella</taxon>
    </lineage>
</organism>
<dbReference type="GO" id="GO:0009658">
    <property type="term" value="P:chloroplast organization"/>
    <property type="evidence" value="ECO:0007669"/>
    <property type="project" value="EnsemblPlants"/>
</dbReference>